<dbReference type="EMBL" id="JAUEDM010000006">
    <property type="protein sequence ID" value="KAK3315570.1"/>
    <property type="molecule type" value="Genomic_DNA"/>
</dbReference>
<dbReference type="PANTHER" id="PTHR10039:SF16">
    <property type="entry name" value="GPI INOSITOL-DEACYLASE"/>
    <property type="match status" value="1"/>
</dbReference>
<evidence type="ECO:0000313" key="4">
    <source>
        <dbReference type="Proteomes" id="UP001283341"/>
    </source>
</evidence>
<keyword evidence="4" id="KW-1185">Reference proteome</keyword>
<keyword evidence="1" id="KW-0677">Repeat</keyword>
<reference evidence="3" key="2">
    <citation type="submission" date="2023-06" db="EMBL/GenBank/DDBJ databases">
        <authorList>
            <consortium name="Lawrence Berkeley National Laboratory"/>
            <person name="Haridas S."/>
            <person name="Hensen N."/>
            <person name="Bonometti L."/>
            <person name="Westerberg I."/>
            <person name="Brannstrom I.O."/>
            <person name="Guillou S."/>
            <person name="Cros-Aarteil S."/>
            <person name="Calhoun S."/>
            <person name="Kuo A."/>
            <person name="Mondo S."/>
            <person name="Pangilinan J."/>
            <person name="Riley R."/>
            <person name="Labutti K."/>
            <person name="Andreopoulos B."/>
            <person name="Lipzen A."/>
            <person name="Chen C."/>
            <person name="Yanf M."/>
            <person name="Daum C."/>
            <person name="Ng V."/>
            <person name="Clum A."/>
            <person name="Steindorff A."/>
            <person name="Ohm R."/>
            <person name="Martin F."/>
            <person name="Silar P."/>
            <person name="Natvig D."/>
            <person name="Lalanne C."/>
            <person name="Gautier V."/>
            <person name="Ament-Velasquez S.L."/>
            <person name="Kruys A."/>
            <person name="Hutchinson M.I."/>
            <person name="Powell A.J."/>
            <person name="Barry K."/>
            <person name="Miller A.N."/>
            <person name="Grigoriev I.V."/>
            <person name="Debuchy R."/>
            <person name="Gladieux P."/>
            <person name="Thoren M.H."/>
            <person name="Johannesson H."/>
        </authorList>
    </citation>
    <scope>NUCLEOTIDE SEQUENCE</scope>
    <source>
        <strain evidence="3">CBS 118394</strain>
    </source>
</reference>
<accession>A0AAE0HZ54</accession>
<sequence length="350" mass="39860">MADPLSLTAGVVAVIQMADQISSLKDVFQSLLFLNECDSQCSAMLVSLLGTDGPIHACKNALAALEVHLGPKYLEAGGNQQSKPNLPRAGKPIFASYLTAKIREDVEGSGPEEPVARVYYYCYHGHNQDENMPLVRWILDQLCRQLRRVPASIRSLYDRGRGLVYPTEILMELEDILKEFHTVYLVVDAVDESQTRINLLETLRAFATEERFGKIQMPVTSREYIDIARVFTSISVPMSMLNPHVSEDIRKYIHATLESDRRFRLWSTRLKYDVEVALARGAKGMFRCAVCQLDVLRRIRHERDITAAIADLPPSLDETYLRIFAAVAHEDRPFLRHVLRWIVSHQSRDY</sequence>
<evidence type="ECO:0000259" key="2">
    <source>
        <dbReference type="Pfam" id="PF24883"/>
    </source>
</evidence>
<protein>
    <recommendedName>
        <fullName evidence="2">Nephrocystin 3-like N-terminal domain-containing protein</fullName>
    </recommendedName>
</protein>
<gene>
    <name evidence="3" type="ORF">B0H66DRAFT_606443</name>
</gene>
<name>A0AAE0HZ54_9PEZI</name>
<comment type="caution">
    <text evidence="3">The sequence shown here is derived from an EMBL/GenBank/DDBJ whole genome shotgun (WGS) entry which is preliminary data.</text>
</comment>
<dbReference type="PANTHER" id="PTHR10039">
    <property type="entry name" value="AMELOGENIN"/>
    <property type="match status" value="1"/>
</dbReference>
<evidence type="ECO:0000313" key="3">
    <source>
        <dbReference type="EMBL" id="KAK3315570.1"/>
    </source>
</evidence>
<dbReference type="Pfam" id="PF24883">
    <property type="entry name" value="NPHP3_N"/>
    <property type="match status" value="1"/>
</dbReference>
<feature type="domain" description="Nephrocystin 3-like N-terminal" evidence="2">
    <location>
        <begin position="87"/>
        <end position="222"/>
    </location>
</feature>
<organism evidence="3 4">
    <name type="scientific">Apodospora peruviana</name>
    <dbReference type="NCBI Taxonomy" id="516989"/>
    <lineage>
        <taxon>Eukaryota</taxon>
        <taxon>Fungi</taxon>
        <taxon>Dikarya</taxon>
        <taxon>Ascomycota</taxon>
        <taxon>Pezizomycotina</taxon>
        <taxon>Sordariomycetes</taxon>
        <taxon>Sordariomycetidae</taxon>
        <taxon>Sordariales</taxon>
        <taxon>Lasiosphaeriaceae</taxon>
        <taxon>Apodospora</taxon>
    </lineage>
</organism>
<proteinExistence type="predicted"/>
<dbReference type="InterPro" id="IPR056884">
    <property type="entry name" value="NPHP3-like_N"/>
</dbReference>
<dbReference type="AlphaFoldDB" id="A0AAE0HZ54"/>
<reference evidence="3" key="1">
    <citation type="journal article" date="2023" name="Mol. Phylogenet. Evol.">
        <title>Genome-scale phylogeny and comparative genomics of the fungal order Sordariales.</title>
        <authorList>
            <person name="Hensen N."/>
            <person name="Bonometti L."/>
            <person name="Westerberg I."/>
            <person name="Brannstrom I.O."/>
            <person name="Guillou S."/>
            <person name="Cros-Aarteil S."/>
            <person name="Calhoun S."/>
            <person name="Haridas S."/>
            <person name="Kuo A."/>
            <person name="Mondo S."/>
            <person name="Pangilinan J."/>
            <person name="Riley R."/>
            <person name="LaButti K."/>
            <person name="Andreopoulos B."/>
            <person name="Lipzen A."/>
            <person name="Chen C."/>
            <person name="Yan M."/>
            <person name="Daum C."/>
            <person name="Ng V."/>
            <person name="Clum A."/>
            <person name="Steindorff A."/>
            <person name="Ohm R.A."/>
            <person name="Martin F."/>
            <person name="Silar P."/>
            <person name="Natvig D.O."/>
            <person name="Lalanne C."/>
            <person name="Gautier V."/>
            <person name="Ament-Velasquez S.L."/>
            <person name="Kruys A."/>
            <person name="Hutchinson M.I."/>
            <person name="Powell A.J."/>
            <person name="Barry K."/>
            <person name="Miller A.N."/>
            <person name="Grigoriev I.V."/>
            <person name="Debuchy R."/>
            <person name="Gladieux P."/>
            <person name="Hiltunen Thoren M."/>
            <person name="Johannesson H."/>
        </authorList>
    </citation>
    <scope>NUCLEOTIDE SEQUENCE</scope>
    <source>
        <strain evidence="3">CBS 118394</strain>
    </source>
</reference>
<evidence type="ECO:0000256" key="1">
    <source>
        <dbReference type="ARBA" id="ARBA00022737"/>
    </source>
</evidence>
<dbReference type="Proteomes" id="UP001283341">
    <property type="component" value="Unassembled WGS sequence"/>
</dbReference>